<keyword evidence="2" id="KW-1185">Reference proteome</keyword>
<organism evidence="1 2">
    <name type="scientific">Aurantiacibacter flavus</name>
    <dbReference type="NCBI Taxonomy" id="3145232"/>
    <lineage>
        <taxon>Bacteria</taxon>
        <taxon>Pseudomonadati</taxon>
        <taxon>Pseudomonadota</taxon>
        <taxon>Alphaproteobacteria</taxon>
        <taxon>Sphingomonadales</taxon>
        <taxon>Erythrobacteraceae</taxon>
        <taxon>Aurantiacibacter</taxon>
    </lineage>
</organism>
<reference evidence="1 2" key="1">
    <citation type="submission" date="2024-05" db="EMBL/GenBank/DDBJ databases">
        <authorList>
            <person name="Park S."/>
        </authorList>
    </citation>
    <scope>NUCLEOTIDE SEQUENCE [LARGE SCALE GENOMIC DNA]</scope>
    <source>
        <strain evidence="1 2">DGU5</strain>
    </source>
</reference>
<accession>A0ABV0D151</accession>
<comment type="caution">
    <text evidence="1">The sequence shown here is derived from an EMBL/GenBank/DDBJ whole genome shotgun (WGS) entry which is preliminary data.</text>
</comment>
<sequence length="95" mass="10088">MAGVTISLGIVAPSMPTSALAQDVAVSSPDRLIDLREGLEEMVSEGLLPNAHAVIMLDGQVLANLKFGSLDVESGRELPNDAIYRLYLLSLALRP</sequence>
<dbReference type="Proteomes" id="UP001484535">
    <property type="component" value="Unassembled WGS sequence"/>
</dbReference>
<dbReference type="RefSeq" id="WP_346786045.1">
    <property type="nucleotide sequence ID" value="NZ_JBDLBR010000006.1"/>
</dbReference>
<evidence type="ECO:0000313" key="1">
    <source>
        <dbReference type="EMBL" id="MEN7538586.1"/>
    </source>
</evidence>
<gene>
    <name evidence="1" type="ORF">ABDJ38_15505</name>
</gene>
<protein>
    <recommendedName>
        <fullName evidence="3">Beta-lactamase-related domain-containing protein</fullName>
    </recommendedName>
</protein>
<proteinExistence type="predicted"/>
<evidence type="ECO:0000313" key="2">
    <source>
        <dbReference type="Proteomes" id="UP001484535"/>
    </source>
</evidence>
<evidence type="ECO:0008006" key="3">
    <source>
        <dbReference type="Google" id="ProtNLM"/>
    </source>
</evidence>
<dbReference type="EMBL" id="JBDLBR010000006">
    <property type="protein sequence ID" value="MEN7538586.1"/>
    <property type="molecule type" value="Genomic_DNA"/>
</dbReference>
<name>A0ABV0D151_9SPHN</name>